<comment type="caution">
    <text evidence="1">The sequence shown here is derived from an EMBL/GenBank/DDBJ whole genome shotgun (WGS) entry which is preliminary data.</text>
</comment>
<keyword evidence="2" id="KW-1185">Reference proteome</keyword>
<dbReference type="VEuPathDB" id="ToxoDB:CSUI_004800"/>
<feature type="non-terminal residue" evidence="1">
    <location>
        <position position="1"/>
    </location>
</feature>
<organism evidence="1 2">
    <name type="scientific">Cystoisospora suis</name>
    <dbReference type="NCBI Taxonomy" id="483139"/>
    <lineage>
        <taxon>Eukaryota</taxon>
        <taxon>Sar</taxon>
        <taxon>Alveolata</taxon>
        <taxon>Apicomplexa</taxon>
        <taxon>Conoidasida</taxon>
        <taxon>Coccidia</taxon>
        <taxon>Eucoccidiorida</taxon>
        <taxon>Eimeriorina</taxon>
        <taxon>Sarcocystidae</taxon>
        <taxon>Cystoisospora</taxon>
    </lineage>
</organism>
<evidence type="ECO:0000313" key="2">
    <source>
        <dbReference type="Proteomes" id="UP000221165"/>
    </source>
</evidence>
<dbReference type="Proteomes" id="UP000221165">
    <property type="component" value="Unassembled WGS sequence"/>
</dbReference>
<accession>A0A2C6KXF1</accession>
<evidence type="ECO:0000313" key="1">
    <source>
        <dbReference type="EMBL" id="PHJ21359.1"/>
    </source>
</evidence>
<sequence>VSRHMSETGYIFLVVLSSEDEREQQRKITRGVRTPPWTIQSVYMHRVLHK</sequence>
<dbReference type="RefSeq" id="XP_067923042.1">
    <property type="nucleotide sequence ID" value="XM_068064984.1"/>
</dbReference>
<reference evidence="1 2" key="1">
    <citation type="journal article" date="2017" name="Int. J. Parasitol.">
        <title>The genome of the protozoan parasite Cystoisospora suis and a reverse vaccinology approach to identify vaccine candidates.</title>
        <authorList>
            <person name="Palmieri N."/>
            <person name="Shrestha A."/>
            <person name="Ruttkowski B."/>
            <person name="Beck T."/>
            <person name="Vogl C."/>
            <person name="Tomley F."/>
            <person name="Blake D.P."/>
            <person name="Joachim A."/>
        </authorList>
    </citation>
    <scope>NUCLEOTIDE SEQUENCE [LARGE SCALE GENOMIC DNA]</scope>
    <source>
        <strain evidence="1 2">Wien I</strain>
    </source>
</reference>
<protein>
    <submittedName>
        <fullName evidence="1">Uncharacterized protein</fullName>
    </submittedName>
</protein>
<gene>
    <name evidence="1" type="ORF">CSUI_004800</name>
</gene>
<dbReference type="GeneID" id="94428195"/>
<dbReference type="AlphaFoldDB" id="A0A2C6KXF1"/>
<feature type="non-terminal residue" evidence="1">
    <location>
        <position position="50"/>
    </location>
</feature>
<proteinExistence type="predicted"/>
<dbReference type="EMBL" id="MIGC01002275">
    <property type="protein sequence ID" value="PHJ21359.1"/>
    <property type="molecule type" value="Genomic_DNA"/>
</dbReference>
<name>A0A2C6KXF1_9APIC</name>